<name>S4XGK4_9CORY</name>
<feature type="compositionally biased region" description="Polar residues" evidence="1">
    <location>
        <begin position="167"/>
        <end position="177"/>
    </location>
</feature>
<organism evidence="3 4">
    <name type="scientific">Corynebacterium terpenotabidum Y-11</name>
    <dbReference type="NCBI Taxonomy" id="1200352"/>
    <lineage>
        <taxon>Bacteria</taxon>
        <taxon>Bacillati</taxon>
        <taxon>Actinomycetota</taxon>
        <taxon>Actinomycetes</taxon>
        <taxon>Mycobacteriales</taxon>
        <taxon>Corynebacteriaceae</taxon>
        <taxon>Corynebacterium</taxon>
    </lineage>
</organism>
<keyword evidence="2" id="KW-0472">Membrane</keyword>
<evidence type="ECO:0000256" key="2">
    <source>
        <dbReference type="SAM" id="Phobius"/>
    </source>
</evidence>
<dbReference type="Proteomes" id="UP000014809">
    <property type="component" value="Chromosome"/>
</dbReference>
<keyword evidence="4" id="KW-1185">Reference proteome</keyword>
<sequence length="189" mass="19868">MIVGVSAFLGLLYIVSFLLTWAHYDEPYEEITINGIGFLTLPSNSESSMIGNVFLLPALGVVVSLGAGAYHLGFTDDRKRGYNELFLAGAVAAVFSLFALASGMLIGEFIEDDYGLLKGVGTSSGAGPFLCLFLSVVTLGFAAALYFTKRPTANSSTLFPVGALPPTSVSDPQSGEQPQAPFGGQPRGW</sequence>
<evidence type="ECO:0000313" key="4">
    <source>
        <dbReference type="Proteomes" id="UP000014809"/>
    </source>
</evidence>
<dbReference type="AlphaFoldDB" id="S4XGK4"/>
<feature type="transmembrane region" description="Helical" evidence="2">
    <location>
        <begin position="7"/>
        <end position="24"/>
    </location>
</feature>
<proteinExistence type="predicted"/>
<feature type="transmembrane region" description="Helical" evidence="2">
    <location>
        <begin position="126"/>
        <end position="147"/>
    </location>
</feature>
<evidence type="ECO:0000256" key="1">
    <source>
        <dbReference type="SAM" id="MobiDB-lite"/>
    </source>
</evidence>
<feature type="transmembrane region" description="Helical" evidence="2">
    <location>
        <begin position="85"/>
        <end position="106"/>
    </location>
</feature>
<dbReference type="EMBL" id="CP003696">
    <property type="protein sequence ID" value="AGP31714.1"/>
    <property type="molecule type" value="Genomic_DNA"/>
</dbReference>
<gene>
    <name evidence="3" type="ORF">A606_10375</name>
</gene>
<evidence type="ECO:0000313" key="3">
    <source>
        <dbReference type="EMBL" id="AGP31714.1"/>
    </source>
</evidence>
<accession>S4XGK4</accession>
<feature type="transmembrane region" description="Helical" evidence="2">
    <location>
        <begin position="49"/>
        <end position="73"/>
    </location>
</feature>
<dbReference type="KEGG" id="cter:A606_10375"/>
<dbReference type="PATRIC" id="fig|1200352.3.peg.2116"/>
<feature type="region of interest" description="Disordered" evidence="1">
    <location>
        <begin position="167"/>
        <end position="189"/>
    </location>
</feature>
<protein>
    <submittedName>
        <fullName evidence="3">Uncharacterized protein</fullName>
    </submittedName>
</protein>
<keyword evidence="2" id="KW-1133">Transmembrane helix</keyword>
<dbReference type="HOGENOM" id="CLU_1432360_0_0_11"/>
<reference evidence="3 4" key="1">
    <citation type="submission" date="2012-06" db="EMBL/GenBank/DDBJ databases">
        <title>Complete genome sequence of Corynebacterium terpenotabidum Y-11 (=DSM 44721).</title>
        <authorList>
            <person name="Ruckert C."/>
            <person name="Albersmeier A."/>
            <person name="Al-Dilaimi A."/>
            <person name="Szczepanowski R."/>
            <person name="Kalinowski J."/>
        </authorList>
    </citation>
    <scope>NUCLEOTIDE SEQUENCE [LARGE SCALE GENOMIC DNA]</scope>
    <source>
        <strain evidence="3 4">Y-11</strain>
    </source>
</reference>
<keyword evidence="2" id="KW-0812">Transmembrane</keyword>